<organism evidence="2 3">
    <name type="scientific">Glycomyces tritici</name>
    <dbReference type="NCBI Taxonomy" id="2665176"/>
    <lineage>
        <taxon>Bacteria</taxon>
        <taxon>Bacillati</taxon>
        <taxon>Actinomycetota</taxon>
        <taxon>Actinomycetes</taxon>
        <taxon>Glycomycetales</taxon>
        <taxon>Glycomycetaceae</taxon>
        <taxon>Glycomyces</taxon>
    </lineage>
</organism>
<dbReference type="SUPFAM" id="SSF82607">
    <property type="entry name" value="YbaB-like"/>
    <property type="match status" value="1"/>
</dbReference>
<accession>A0ABT7YXL5</accession>
<keyword evidence="3" id="KW-1185">Reference proteome</keyword>
<sequence>MVEAIPDPEESRERLRAWKGRIDQLAADTQAMSDRMQELRVTVSDPNHMVSVTVDSTGNLLDIQLTERSRRVELQHVSQTIMETIREAKVQVAEQAKEIIETTLGGDSAAGRAIAERVRNQLMPPVEPEERW</sequence>
<dbReference type="EMBL" id="JAUEMJ010000012">
    <property type="protein sequence ID" value="MDN3243332.1"/>
    <property type="molecule type" value="Genomic_DNA"/>
</dbReference>
<dbReference type="Gene3D" id="3.30.1310.10">
    <property type="entry name" value="Nucleoid-associated protein YbaB-like domain"/>
    <property type="match status" value="1"/>
</dbReference>
<gene>
    <name evidence="1" type="ORF">QWI33_16400</name>
    <name evidence="2" type="ORF">QWI33_26690</name>
</gene>
<dbReference type="Pfam" id="PF02575">
    <property type="entry name" value="YbaB_DNA_bd"/>
    <property type="match status" value="1"/>
</dbReference>
<name>A0ABT7YXL5_9ACTN</name>
<dbReference type="EMBL" id="JAUEMJ010000004">
    <property type="protein sequence ID" value="MDN3241309.1"/>
    <property type="molecule type" value="Genomic_DNA"/>
</dbReference>
<evidence type="ECO:0000313" key="1">
    <source>
        <dbReference type="EMBL" id="MDN3241309.1"/>
    </source>
</evidence>
<dbReference type="Proteomes" id="UP001171902">
    <property type="component" value="Unassembled WGS sequence"/>
</dbReference>
<evidence type="ECO:0000313" key="3">
    <source>
        <dbReference type="Proteomes" id="UP001171902"/>
    </source>
</evidence>
<proteinExistence type="predicted"/>
<dbReference type="InterPro" id="IPR036894">
    <property type="entry name" value="YbaB-like_sf"/>
</dbReference>
<dbReference type="RefSeq" id="WP_289958218.1">
    <property type="nucleotide sequence ID" value="NZ_JAUEMJ010000004.1"/>
</dbReference>
<evidence type="ECO:0000313" key="2">
    <source>
        <dbReference type="EMBL" id="MDN3243332.1"/>
    </source>
</evidence>
<reference evidence="2" key="1">
    <citation type="submission" date="2023-06" db="EMBL/GenBank/DDBJ databases">
        <title>Gycomyces niveus sp.nov., a novel actinomycete isolated from soil in Shouguang.</title>
        <authorList>
            <person name="Yang X."/>
            <person name="Zhao J."/>
        </authorList>
    </citation>
    <scope>NUCLEOTIDE SEQUENCE</scope>
    <source>
        <strain evidence="2">NEAU C2</strain>
    </source>
</reference>
<comment type="caution">
    <text evidence="2">The sequence shown here is derived from an EMBL/GenBank/DDBJ whole genome shotgun (WGS) entry which is preliminary data.</text>
</comment>
<dbReference type="InterPro" id="IPR004401">
    <property type="entry name" value="YbaB/EbfC"/>
</dbReference>
<protein>
    <submittedName>
        <fullName evidence="2">YbaB/EbfC family nucleoid-associated protein</fullName>
    </submittedName>
</protein>